<proteinExistence type="predicted"/>
<name>A0ABY8BHL3_9BURK</name>
<accession>A0ABY8BHL3</accession>
<dbReference type="RefSeq" id="WP_277417524.1">
    <property type="nucleotide sequence ID" value="NZ_CP119083.1"/>
</dbReference>
<evidence type="ECO:0008006" key="4">
    <source>
        <dbReference type="Google" id="ProtNLM"/>
    </source>
</evidence>
<evidence type="ECO:0000256" key="1">
    <source>
        <dbReference type="SAM" id="MobiDB-lite"/>
    </source>
</evidence>
<evidence type="ECO:0000313" key="2">
    <source>
        <dbReference type="EMBL" id="WEF34853.1"/>
    </source>
</evidence>
<gene>
    <name evidence="2" type="ORF">PX653_08855</name>
</gene>
<keyword evidence="3" id="KW-1185">Reference proteome</keyword>
<protein>
    <recommendedName>
        <fullName evidence="4">DUF4148 domain-containing protein</fullName>
    </recommendedName>
</protein>
<feature type="region of interest" description="Disordered" evidence="1">
    <location>
        <begin position="75"/>
        <end position="95"/>
    </location>
</feature>
<evidence type="ECO:0000313" key="3">
    <source>
        <dbReference type="Proteomes" id="UP001216510"/>
    </source>
</evidence>
<sequence length="131" mass="13313">MVGLSTAGADAAAQLKVIQAAVVSKMPKMTGPQSDKDVQLYREAAGQLGDPTLPVSQRLAAEKMVRSIQLKYAGPDAAPVPQPPEGGGASAAPARKTATLADIAETARRSGKTTAEVTAALRAKGYTIGGK</sequence>
<dbReference type="Proteomes" id="UP001216510">
    <property type="component" value="Chromosome"/>
</dbReference>
<organism evidence="2 3">
    <name type="scientific">Pseudoduganella chitinolytica</name>
    <dbReference type="NCBI Taxonomy" id="34070"/>
    <lineage>
        <taxon>Bacteria</taxon>
        <taxon>Pseudomonadati</taxon>
        <taxon>Pseudomonadota</taxon>
        <taxon>Betaproteobacteria</taxon>
        <taxon>Burkholderiales</taxon>
        <taxon>Oxalobacteraceae</taxon>
        <taxon>Telluria group</taxon>
        <taxon>Pseudoduganella</taxon>
    </lineage>
</organism>
<dbReference type="EMBL" id="CP119083">
    <property type="protein sequence ID" value="WEF34853.1"/>
    <property type="molecule type" value="Genomic_DNA"/>
</dbReference>
<reference evidence="2 3" key="1">
    <citation type="submission" date="2023-02" db="EMBL/GenBank/DDBJ databases">
        <title>Gemone sequence of Telluria chitinolytica ACM 3522T.</title>
        <authorList>
            <person name="Frediansyah A."/>
            <person name="Miess H."/>
            <person name="Gross H."/>
        </authorList>
    </citation>
    <scope>NUCLEOTIDE SEQUENCE [LARGE SCALE GENOMIC DNA]</scope>
    <source>
        <strain evidence="2 3">ACM 3522</strain>
    </source>
</reference>